<sequence length="544" mass="61975">MLQIIDTPFAALAKAIGAGKDELKLIFTFLLSYPLAGVLKRLPDSSPAQKNLFIIAVSLFYIIGVFDLWGGIRTLFISSAGAYIIASRISGPYMPWIGFVFLMGHMFYSHMYRQLRPVDGEIDITGAQMVLVMKLTAFCWNVHDGRLPESELNEVQKDRALKQVPSILDYTGYVLYFPSLFAGPSFDFSEYRKYIDGTMFNVSVIDKKGATKTKRRIPSSSKPATFKAIQGLLWIGLFMQLSAMYTEDFAQGPEFLKYSFFRRCWWLFMFGFTARTKYYGVWMLTEGACILSGLGFNGVDENKKPKWDRVTNVDPIALEGAQNTRAYLEAWNMNTNKWLKNYVYLRVTPKGRKPGFRSSLATFATSALWHGTAPGYYMAFITASFAQTIAKYFRRHVRPFFLTADAGLPKPSKKFYDIFCWFATQFGFSYIVVPFLVLDFKPTITIWSRTMYYGHVIIAIAMAFFSSPAKGMLIRTLKKRTSRAQAKKQEEEDSLRREPTLGLSDDPIHDIEEMEAEIRAEVARRRGSSVSGPRVRLNMPSTKQ</sequence>
<feature type="compositionally biased region" description="Basic and acidic residues" evidence="7">
    <location>
        <begin position="487"/>
        <end position="499"/>
    </location>
</feature>
<feature type="transmembrane region" description="Helical" evidence="8">
    <location>
        <begin position="279"/>
        <end position="299"/>
    </location>
</feature>
<organism evidence="9 10">
    <name type="scientific">Ascobolus immersus RN42</name>
    <dbReference type="NCBI Taxonomy" id="1160509"/>
    <lineage>
        <taxon>Eukaryota</taxon>
        <taxon>Fungi</taxon>
        <taxon>Dikarya</taxon>
        <taxon>Ascomycota</taxon>
        <taxon>Pezizomycotina</taxon>
        <taxon>Pezizomycetes</taxon>
        <taxon>Pezizales</taxon>
        <taxon>Ascobolaceae</taxon>
        <taxon>Ascobolus</taxon>
    </lineage>
</organism>
<protein>
    <submittedName>
        <fullName evidence="9">MBOAT-domain-containing protein</fullName>
    </submittedName>
</protein>
<keyword evidence="4 8" id="KW-1133">Transmembrane helix</keyword>
<feature type="transmembrane region" description="Helical" evidence="8">
    <location>
        <begin position="51"/>
        <end position="72"/>
    </location>
</feature>
<accession>A0A3N4IPK8</accession>
<keyword evidence="10" id="KW-1185">Reference proteome</keyword>
<keyword evidence="5 8" id="KW-0472">Membrane</keyword>
<name>A0A3N4IPK8_ASCIM</name>
<dbReference type="GO" id="GO:0030258">
    <property type="term" value="P:lipid modification"/>
    <property type="evidence" value="ECO:0007669"/>
    <property type="project" value="TreeGrafter"/>
</dbReference>
<evidence type="ECO:0000256" key="4">
    <source>
        <dbReference type="ARBA" id="ARBA00022989"/>
    </source>
</evidence>
<feature type="transmembrane region" description="Helical" evidence="8">
    <location>
        <begin position="415"/>
        <end position="438"/>
    </location>
</feature>
<evidence type="ECO:0000313" key="10">
    <source>
        <dbReference type="Proteomes" id="UP000275078"/>
    </source>
</evidence>
<feature type="region of interest" description="Disordered" evidence="7">
    <location>
        <begin position="522"/>
        <end position="544"/>
    </location>
</feature>
<evidence type="ECO:0000313" key="9">
    <source>
        <dbReference type="EMBL" id="RPA86130.1"/>
    </source>
</evidence>
<keyword evidence="3 8" id="KW-0812">Transmembrane</keyword>
<dbReference type="OrthoDB" id="286734at2759"/>
<dbReference type="PANTHER" id="PTHR13906">
    <property type="entry name" value="PORCUPINE"/>
    <property type="match status" value="1"/>
</dbReference>
<dbReference type="GO" id="GO:0016020">
    <property type="term" value="C:membrane"/>
    <property type="evidence" value="ECO:0007669"/>
    <property type="project" value="UniProtKB-SubCell"/>
</dbReference>
<reference evidence="9 10" key="1">
    <citation type="journal article" date="2018" name="Nat. Ecol. Evol.">
        <title>Pezizomycetes genomes reveal the molecular basis of ectomycorrhizal truffle lifestyle.</title>
        <authorList>
            <person name="Murat C."/>
            <person name="Payen T."/>
            <person name="Noel B."/>
            <person name="Kuo A."/>
            <person name="Morin E."/>
            <person name="Chen J."/>
            <person name="Kohler A."/>
            <person name="Krizsan K."/>
            <person name="Balestrini R."/>
            <person name="Da Silva C."/>
            <person name="Montanini B."/>
            <person name="Hainaut M."/>
            <person name="Levati E."/>
            <person name="Barry K.W."/>
            <person name="Belfiori B."/>
            <person name="Cichocki N."/>
            <person name="Clum A."/>
            <person name="Dockter R.B."/>
            <person name="Fauchery L."/>
            <person name="Guy J."/>
            <person name="Iotti M."/>
            <person name="Le Tacon F."/>
            <person name="Lindquist E.A."/>
            <person name="Lipzen A."/>
            <person name="Malagnac F."/>
            <person name="Mello A."/>
            <person name="Molinier V."/>
            <person name="Miyauchi S."/>
            <person name="Poulain J."/>
            <person name="Riccioni C."/>
            <person name="Rubini A."/>
            <person name="Sitrit Y."/>
            <person name="Splivallo R."/>
            <person name="Traeger S."/>
            <person name="Wang M."/>
            <person name="Zifcakova L."/>
            <person name="Wipf D."/>
            <person name="Zambonelli A."/>
            <person name="Paolocci F."/>
            <person name="Nowrousian M."/>
            <person name="Ottonello S."/>
            <person name="Baldrian P."/>
            <person name="Spatafora J.W."/>
            <person name="Henrissat B."/>
            <person name="Nagy L.G."/>
            <person name="Aury J.M."/>
            <person name="Wincker P."/>
            <person name="Grigoriev I.V."/>
            <person name="Bonfante P."/>
            <person name="Martin F.M."/>
        </authorList>
    </citation>
    <scope>NUCLEOTIDE SEQUENCE [LARGE SCALE GENOMIC DNA]</scope>
    <source>
        <strain evidence="9 10">RN42</strain>
    </source>
</reference>
<evidence type="ECO:0000256" key="5">
    <source>
        <dbReference type="ARBA" id="ARBA00023136"/>
    </source>
</evidence>
<feature type="region of interest" description="Disordered" evidence="7">
    <location>
        <begin position="483"/>
        <end position="510"/>
    </location>
</feature>
<feature type="transmembrane region" description="Helical" evidence="8">
    <location>
        <begin position="92"/>
        <end position="108"/>
    </location>
</feature>
<dbReference type="InterPro" id="IPR004299">
    <property type="entry name" value="MBOAT_fam"/>
</dbReference>
<evidence type="ECO:0000256" key="6">
    <source>
        <dbReference type="ARBA" id="ARBA00023315"/>
    </source>
</evidence>
<evidence type="ECO:0000256" key="8">
    <source>
        <dbReference type="SAM" id="Phobius"/>
    </source>
</evidence>
<feature type="transmembrane region" description="Helical" evidence="8">
    <location>
        <begin position="450"/>
        <end position="473"/>
    </location>
</feature>
<keyword evidence="2" id="KW-0808">Transferase</keyword>
<dbReference type="GO" id="GO:0047184">
    <property type="term" value="F:1-acylglycerophosphocholine O-acyltransferase activity"/>
    <property type="evidence" value="ECO:0007669"/>
    <property type="project" value="TreeGrafter"/>
</dbReference>
<dbReference type="Proteomes" id="UP000275078">
    <property type="component" value="Unassembled WGS sequence"/>
</dbReference>
<comment type="subcellular location">
    <subcellularLocation>
        <location evidence="1">Membrane</location>
        <topology evidence="1">Multi-pass membrane protein</topology>
    </subcellularLocation>
</comment>
<dbReference type="PANTHER" id="PTHR13906:SF4">
    <property type="entry name" value="LYSOPHOSPHOLIPID ACYLTRANSFERASE 6"/>
    <property type="match status" value="1"/>
</dbReference>
<dbReference type="GO" id="GO:0003841">
    <property type="term" value="F:1-acylglycerol-3-phosphate O-acyltransferase activity"/>
    <property type="evidence" value="ECO:0007669"/>
    <property type="project" value="TreeGrafter"/>
</dbReference>
<evidence type="ECO:0000256" key="7">
    <source>
        <dbReference type="SAM" id="MobiDB-lite"/>
    </source>
</evidence>
<evidence type="ECO:0000256" key="2">
    <source>
        <dbReference type="ARBA" id="ARBA00022679"/>
    </source>
</evidence>
<keyword evidence="6" id="KW-0012">Acyltransferase</keyword>
<evidence type="ECO:0000256" key="3">
    <source>
        <dbReference type="ARBA" id="ARBA00022692"/>
    </source>
</evidence>
<proteinExistence type="predicted"/>
<dbReference type="AlphaFoldDB" id="A0A3N4IPK8"/>
<dbReference type="GO" id="GO:0005783">
    <property type="term" value="C:endoplasmic reticulum"/>
    <property type="evidence" value="ECO:0007669"/>
    <property type="project" value="TreeGrafter"/>
</dbReference>
<dbReference type="Pfam" id="PF03062">
    <property type="entry name" value="MBOAT"/>
    <property type="match status" value="1"/>
</dbReference>
<evidence type="ECO:0000256" key="1">
    <source>
        <dbReference type="ARBA" id="ARBA00004141"/>
    </source>
</evidence>
<dbReference type="EMBL" id="ML119650">
    <property type="protein sequence ID" value="RPA86130.1"/>
    <property type="molecule type" value="Genomic_DNA"/>
</dbReference>
<dbReference type="STRING" id="1160509.A0A3N4IPK8"/>
<dbReference type="InterPro" id="IPR049941">
    <property type="entry name" value="LPLAT_7/PORCN-like"/>
</dbReference>
<gene>
    <name evidence="9" type="ORF">BJ508DRAFT_411324</name>
</gene>
<dbReference type="GO" id="GO:0046474">
    <property type="term" value="P:glycerophospholipid biosynthetic process"/>
    <property type="evidence" value="ECO:0007669"/>
    <property type="project" value="TreeGrafter"/>
</dbReference>